<protein>
    <submittedName>
        <fullName evidence="7">Sds3-like-domain-containing protein</fullName>
    </submittedName>
</protein>
<reference evidence="7 8" key="1">
    <citation type="submission" date="2019-09" db="EMBL/GenBank/DDBJ databases">
        <title>Draft genome of the ectomycorrhizal ascomycete Sphaerosporella brunnea.</title>
        <authorList>
            <consortium name="DOE Joint Genome Institute"/>
            <person name="Benucci G.M."/>
            <person name="Marozzi G."/>
            <person name="Antonielli L."/>
            <person name="Sanchez S."/>
            <person name="Marco P."/>
            <person name="Wang X."/>
            <person name="Falini L.B."/>
            <person name="Barry K."/>
            <person name="Haridas S."/>
            <person name="Lipzen A."/>
            <person name="Labutti K."/>
            <person name="Grigoriev I.V."/>
            <person name="Murat C."/>
            <person name="Martin F."/>
            <person name="Albertini E."/>
            <person name="Donnini D."/>
            <person name="Bonito G."/>
        </authorList>
    </citation>
    <scope>NUCLEOTIDE SEQUENCE [LARGE SCALE GENOMIC DNA]</scope>
    <source>
        <strain evidence="7 8">Sb_GMNB300</strain>
    </source>
</reference>
<gene>
    <name evidence="7" type="ORF">FN846DRAFT_905960</name>
</gene>
<name>A0A5J5F0A3_9PEZI</name>
<dbReference type="Proteomes" id="UP000326924">
    <property type="component" value="Unassembled WGS sequence"/>
</dbReference>
<accession>A0A5J5F0A3</accession>
<sequence length="460" mass="51580">MDEHQIREDDAEDEDPDVPPSAPPEDEAGDSADATREDDEDAEKEAKKQKAIEELAEIEKIFAKLKDSIYNDKLHRVEIEMKMLADGTHPEYVAQKKVIDERLEKKVRLADMQYKHAMESLQISTNVSRAQIHSQFYQATRELRENALQHCSELWYAIQRERRATDALVSEYTYRIPDRQSTRVKHRMQYNWEVQILGGIQRHIGFPAAPDVNGATEEEMAEDLEALRIHPAAPARAATARSVAPPNVTRIDDLAHHSWANAHSPPSPAIHVTAQQQQQQPAHAHPRRHHHHHHHPSQQGTQRPNQQEQTTYHPPPPRRQGSSLGPPPSSSSASLSSLLHPQQEGGVKVEGQSAQQTSLPPFKSTDAFTTFTPHLTRPSPFSMGHMHPFARNNNGDSQHGPLRMDGRRSPTPGERMMSRDQLELDSLKREVGQAPDRLGSIGGAGLRGPIYRPGGGLSYS</sequence>
<feature type="compositionally biased region" description="Low complexity" evidence="6">
    <location>
        <begin position="319"/>
        <end position="342"/>
    </location>
</feature>
<dbReference type="GO" id="GO:0010468">
    <property type="term" value="P:regulation of gene expression"/>
    <property type="evidence" value="ECO:0007669"/>
    <property type="project" value="UniProtKB-ARBA"/>
</dbReference>
<keyword evidence="3" id="KW-0805">Transcription regulation</keyword>
<evidence type="ECO:0000256" key="5">
    <source>
        <dbReference type="ARBA" id="ARBA00023242"/>
    </source>
</evidence>
<evidence type="ECO:0000256" key="6">
    <source>
        <dbReference type="SAM" id="MobiDB-lite"/>
    </source>
</evidence>
<keyword evidence="4" id="KW-0804">Transcription</keyword>
<evidence type="ECO:0000256" key="3">
    <source>
        <dbReference type="ARBA" id="ARBA00023015"/>
    </source>
</evidence>
<dbReference type="OrthoDB" id="20886at2759"/>
<keyword evidence="8" id="KW-1185">Reference proteome</keyword>
<feature type="region of interest" description="Disordered" evidence="6">
    <location>
        <begin position="392"/>
        <end position="417"/>
    </location>
</feature>
<feature type="region of interest" description="Disordered" evidence="6">
    <location>
        <begin position="434"/>
        <end position="460"/>
    </location>
</feature>
<feature type="compositionally biased region" description="Basic residues" evidence="6">
    <location>
        <begin position="284"/>
        <end position="296"/>
    </location>
</feature>
<dbReference type="Pfam" id="PF08598">
    <property type="entry name" value="Sds3"/>
    <property type="match status" value="1"/>
</dbReference>
<organism evidence="7 8">
    <name type="scientific">Sphaerosporella brunnea</name>
    <dbReference type="NCBI Taxonomy" id="1250544"/>
    <lineage>
        <taxon>Eukaryota</taxon>
        <taxon>Fungi</taxon>
        <taxon>Dikarya</taxon>
        <taxon>Ascomycota</taxon>
        <taxon>Pezizomycotina</taxon>
        <taxon>Pezizomycetes</taxon>
        <taxon>Pezizales</taxon>
        <taxon>Pyronemataceae</taxon>
        <taxon>Sphaerosporella</taxon>
    </lineage>
</organism>
<comment type="caution">
    <text evidence="7">The sequence shown here is derived from an EMBL/GenBank/DDBJ whole genome shotgun (WGS) entry which is preliminary data.</text>
</comment>
<feature type="compositionally biased region" description="Low complexity" evidence="6">
    <location>
        <begin position="274"/>
        <end position="283"/>
    </location>
</feature>
<keyword evidence="5" id="KW-0539">Nucleus</keyword>
<feature type="compositionally biased region" description="Acidic residues" evidence="6">
    <location>
        <begin position="24"/>
        <end position="43"/>
    </location>
</feature>
<evidence type="ECO:0000256" key="4">
    <source>
        <dbReference type="ARBA" id="ARBA00023163"/>
    </source>
</evidence>
<evidence type="ECO:0000256" key="2">
    <source>
        <dbReference type="ARBA" id="ARBA00022491"/>
    </source>
</evidence>
<evidence type="ECO:0000256" key="1">
    <source>
        <dbReference type="ARBA" id="ARBA00004123"/>
    </source>
</evidence>
<proteinExistence type="predicted"/>
<evidence type="ECO:0000313" key="7">
    <source>
        <dbReference type="EMBL" id="KAA8908813.1"/>
    </source>
</evidence>
<keyword evidence="2" id="KW-0678">Repressor</keyword>
<dbReference type="GO" id="GO:0005654">
    <property type="term" value="C:nucleoplasm"/>
    <property type="evidence" value="ECO:0007669"/>
    <property type="project" value="UniProtKB-ARBA"/>
</dbReference>
<dbReference type="EMBL" id="VXIS01000064">
    <property type="protein sequence ID" value="KAA8908813.1"/>
    <property type="molecule type" value="Genomic_DNA"/>
</dbReference>
<dbReference type="AlphaFoldDB" id="A0A5J5F0A3"/>
<dbReference type="SMART" id="SM01401">
    <property type="entry name" value="Sds3"/>
    <property type="match status" value="1"/>
</dbReference>
<dbReference type="InParanoid" id="A0A5J5F0A3"/>
<feature type="region of interest" description="Disordered" evidence="6">
    <location>
        <begin position="258"/>
        <end position="370"/>
    </location>
</feature>
<dbReference type="Gene3D" id="1.20.5.1500">
    <property type="match status" value="1"/>
</dbReference>
<evidence type="ECO:0000313" key="8">
    <source>
        <dbReference type="Proteomes" id="UP000326924"/>
    </source>
</evidence>
<feature type="region of interest" description="Disordered" evidence="6">
    <location>
        <begin position="1"/>
        <end position="48"/>
    </location>
</feature>
<dbReference type="InterPro" id="IPR013907">
    <property type="entry name" value="Sds3"/>
</dbReference>
<comment type="subcellular location">
    <subcellularLocation>
        <location evidence="1">Nucleus</location>
    </subcellularLocation>
</comment>
<dbReference type="PANTHER" id="PTHR21964">
    <property type="entry name" value="BREAST CANCER METASTASIS-SUPPRESSOR 1"/>
    <property type="match status" value="1"/>
</dbReference>
<feature type="compositionally biased region" description="Polar residues" evidence="6">
    <location>
        <begin position="300"/>
        <end position="312"/>
    </location>
</feature>